<name>T0SGS8_SAPDV</name>
<dbReference type="AlphaFoldDB" id="T0SGS8"/>
<protein>
    <submittedName>
        <fullName evidence="1">Uncharacterized protein</fullName>
    </submittedName>
</protein>
<dbReference type="RefSeq" id="XP_008604716.1">
    <property type="nucleotide sequence ID" value="XM_008606494.1"/>
</dbReference>
<gene>
    <name evidence="1" type="ORF">SDRG_00987</name>
</gene>
<dbReference type="Pfam" id="PF06522">
    <property type="entry name" value="B12D"/>
    <property type="match status" value="1"/>
</dbReference>
<dbReference type="VEuPathDB" id="FungiDB:SDRG_00987"/>
<dbReference type="InterPro" id="IPR010530">
    <property type="entry name" value="B12D"/>
</dbReference>
<dbReference type="Proteomes" id="UP000030762">
    <property type="component" value="Unassembled WGS sequence"/>
</dbReference>
<proteinExistence type="predicted"/>
<organism evidence="1 2">
    <name type="scientific">Saprolegnia diclina (strain VS20)</name>
    <dbReference type="NCBI Taxonomy" id="1156394"/>
    <lineage>
        <taxon>Eukaryota</taxon>
        <taxon>Sar</taxon>
        <taxon>Stramenopiles</taxon>
        <taxon>Oomycota</taxon>
        <taxon>Saprolegniomycetes</taxon>
        <taxon>Saprolegniales</taxon>
        <taxon>Saprolegniaceae</taxon>
        <taxon>Saprolegnia</taxon>
    </lineage>
</organism>
<sequence length="96" mass="11072">MKPSHAHYMRGWFTDPAMYPLLLIVPLPLALGAYCGFRYCVNCPEVRWRKETRHDPLFRSHEPSGASFYAHAHALARLKPNAITRVNDAHLQDKDK</sequence>
<accession>T0SGS8</accession>
<dbReference type="InParanoid" id="T0SGS8"/>
<evidence type="ECO:0000313" key="2">
    <source>
        <dbReference type="Proteomes" id="UP000030762"/>
    </source>
</evidence>
<keyword evidence="2" id="KW-1185">Reference proteome</keyword>
<evidence type="ECO:0000313" key="1">
    <source>
        <dbReference type="EMBL" id="EQC42147.1"/>
    </source>
</evidence>
<reference evidence="1 2" key="1">
    <citation type="submission" date="2012-04" db="EMBL/GenBank/DDBJ databases">
        <title>The Genome Sequence of Saprolegnia declina VS20.</title>
        <authorList>
            <consortium name="The Broad Institute Genome Sequencing Platform"/>
            <person name="Russ C."/>
            <person name="Nusbaum C."/>
            <person name="Tyler B."/>
            <person name="van West P."/>
            <person name="Dieguez-Uribeondo J."/>
            <person name="de Bruijn I."/>
            <person name="Tripathy S."/>
            <person name="Jiang R."/>
            <person name="Young S.K."/>
            <person name="Zeng Q."/>
            <person name="Gargeya S."/>
            <person name="Fitzgerald M."/>
            <person name="Haas B."/>
            <person name="Abouelleil A."/>
            <person name="Alvarado L."/>
            <person name="Arachchi H.M."/>
            <person name="Berlin A."/>
            <person name="Chapman S.B."/>
            <person name="Goldberg J."/>
            <person name="Griggs A."/>
            <person name="Gujja S."/>
            <person name="Hansen M."/>
            <person name="Howarth C."/>
            <person name="Imamovic A."/>
            <person name="Larimer J."/>
            <person name="McCowen C."/>
            <person name="Montmayeur A."/>
            <person name="Murphy C."/>
            <person name="Neiman D."/>
            <person name="Pearson M."/>
            <person name="Priest M."/>
            <person name="Roberts A."/>
            <person name="Saif S."/>
            <person name="Shea T."/>
            <person name="Sisk P."/>
            <person name="Sykes S."/>
            <person name="Wortman J."/>
            <person name="Nusbaum C."/>
            <person name="Birren B."/>
        </authorList>
    </citation>
    <scope>NUCLEOTIDE SEQUENCE [LARGE SCALE GENOMIC DNA]</scope>
    <source>
        <strain evidence="1 2">VS20</strain>
    </source>
</reference>
<dbReference type="EMBL" id="JH767133">
    <property type="protein sequence ID" value="EQC42147.1"/>
    <property type="molecule type" value="Genomic_DNA"/>
</dbReference>
<dbReference type="OMA" id="FTDPAMY"/>
<dbReference type="GeneID" id="19941714"/>